<sequence length="113" mass="12576">MGPQHGSEKSVGPRQTQRGPETEPISRPLLSAVRWEPVAMREQRKGIAKDGWVSPMNHDAEPMSLRSARMSDGTNDDAESTARAWPVTRPERRKGLRAVIADAEHRRSPVASR</sequence>
<gene>
    <name evidence="2" type="ORF">DCS_01712</name>
</gene>
<name>A0A151GTY8_DRECN</name>
<evidence type="ECO:0000256" key="1">
    <source>
        <dbReference type="SAM" id="MobiDB-lite"/>
    </source>
</evidence>
<dbReference type="GeneID" id="63714355"/>
<reference evidence="2 3" key="1">
    <citation type="journal article" date="2016" name="Sci. Rep.">
        <title>Insights into Adaptations to a Near-Obligate Nematode Endoparasitic Lifestyle from the Finished Genome of Drechmeria coniospora.</title>
        <authorList>
            <person name="Zhang L."/>
            <person name="Zhou Z."/>
            <person name="Guo Q."/>
            <person name="Fokkens L."/>
            <person name="Miskei M."/>
            <person name="Pocsi I."/>
            <person name="Zhang W."/>
            <person name="Chen M."/>
            <person name="Wang L."/>
            <person name="Sun Y."/>
            <person name="Donzelli B.G."/>
            <person name="Gibson D.M."/>
            <person name="Nelson D.R."/>
            <person name="Luo J.G."/>
            <person name="Rep M."/>
            <person name="Liu H."/>
            <person name="Yang S."/>
            <person name="Wang J."/>
            <person name="Krasnoff S.B."/>
            <person name="Xu Y."/>
            <person name="Molnar I."/>
            <person name="Lin M."/>
        </authorList>
    </citation>
    <scope>NUCLEOTIDE SEQUENCE [LARGE SCALE GENOMIC DNA]</scope>
    <source>
        <strain evidence="2 3">ARSEF 6962</strain>
    </source>
</reference>
<dbReference type="EMBL" id="LAYC01000001">
    <property type="protein sequence ID" value="KYK60575.1"/>
    <property type="molecule type" value="Genomic_DNA"/>
</dbReference>
<evidence type="ECO:0000313" key="3">
    <source>
        <dbReference type="Proteomes" id="UP000076580"/>
    </source>
</evidence>
<proteinExistence type="predicted"/>
<accession>A0A151GTY8</accession>
<comment type="caution">
    <text evidence="2">The sequence shown here is derived from an EMBL/GenBank/DDBJ whole genome shotgun (WGS) entry which is preliminary data.</text>
</comment>
<evidence type="ECO:0000313" key="2">
    <source>
        <dbReference type="EMBL" id="KYK60575.1"/>
    </source>
</evidence>
<feature type="region of interest" description="Disordered" evidence="1">
    <location>
        <begin position="67"/>
        <end position="90"/>
    </location>
</feature>
<dbReference type="Proteomes" id="UP000076580">
    <property type="component" value="Chromosome 01"/>
</dbReference>
<protein>
    <submittedName>
        <fullName evidence="2">Uncharacterized protein</fullName>
    </submittedName>
</protein>
<dbReference type="InParanoid" id="A0A151GTY8"/>
<dbReference type="AlphaFoldDB" id="A0A151GTY8"/>
<keyword evidence="3" id="KW-1185">Reference proteome</keyword>
<organism evidence="2 3">
    <name type="scientific">Drechmeria coniospora</name>
    <name type="common">Nematophagous fungus</name>
    <name type="synonym">Meria coniospora</name>
    <dbReference type="NCBI Taxonomy" id="98403"/>
    <lineage>
        <taxon>Eukaryota</taxon>
        <taxon>Fungi</taxon>
        <taxon>Dikarya</taxon>
        <taxon>Ascomycota</taxon>
        <taxon>Pezizomycotina</taxon>
        <taxon>Sordariomycetes</taxon>
        <taxon>Hypocreomycetidae</taxon>
        <taxon>Hypocreales</taxon>
        <taxon>Ophiocordycipitaceae</taxon>
        <taxon>Drechmeria</taxon>
    </lineage>
</organism>
<feature type="region of interest" description="Disordered" evidence="1">
    <location>
        <begin position="1"/>
        <end position="30"/>
    </location>
</feature>
<dbReference type="RefSeq" id="XP_040659927.1">
    <property type="nucleotide sequence ID" value="XM_040799044.1"/>
</dbReference>